<dbReference type="GO" id="GO:0008483">
    <property type="term" value="F:transaminase activity"/>
    <property type="evidence" value="ECO:0007669"/>
    <property type="project" value="UniProtKB-KW"/>
</dbReference>
<evidence type="ECO:0000256" key="4">
    <source>
        <dbReference type="ARBA" id="ARBA00022898"/>
    </source>
</evidence>
<dbReference type="PANTHER" id="PTHR43643">
    <property type="entry name" value="HISTIDINOL-PHOSPHATE AMINOTRANSFERASE 2"/>
    <property type="match status" value="1"/>
</dbReference>
<gene>
    <name evidence="7" type="ORF">P0Y58_10685</name>
</gene>
<feature type="chain" id="PRO_5042564389" evidence="5">
    <location>
        <begin position="30"/>
        <end position="367"/>
    </location>
</feature>
<feature type="signal peptide" evidence="5">
    <location>
        <begin position="1"/>
        <end position="29"/>
    </location>
</feature>
<dbReference type="InterPro" id="IPR015421">
    <property type="entry name" value="PyrdxlP-dep_Trfase_major"/>
</dbReference>
<evidence type="ECO:0000256" key="1">
    <source>
        <dbReference type="ARBA" id="ARBA00007970"/>
    </source>
</evidence>
<dbReference type="PROSITE" id="PS51318">
    <property type="entry name" value="TAT"/>
    <property type="match status" value="1"/>
</dbReference>
<name>A0AAJ6BED4_9PSED</name>
<evidence type="ECO:0000256" key="2">
    <source>
        <dbReference type="ARBA" id="ARBA00022576"/>
    </source>
</evidence>
<dbReference type="GO" id="GO:0030170">
    <property type="term" value="F:pyridoxal phosphate binding"/>
    <property type="evidence" value="ECO:0007669"/>
    <property type="project" value="InterPro"/>
</dbReference>
<organism evidence="7 8">
    <name type="scientific">Candidatus Pseudomonas phytovorans</name>
    <dbReference type="NCBI Taxonomy" id="3121377"/>
    <lineage>
        <taxon>Bacteria</taxon>
        <taxon>Pseudomonadati</taxon>
        <taxon>Pseudomonadota</taxon>
        <taxon>Gammaproteobacteria</taxon>
        <taxon>Pseudomonadales</taxon>
        <taxon>Pseudomonadaceae</taxon>
        <taxon>Pseudomonas</taxon>
    </lineage>
</organism>
<dbReference type="InterPro" id="IPR050106">
    <property type="entry name" value="HistidinolP_aminotransfase"/>
</dbReference>
<proteinExistence type="inferred from homology"/>
<reference evidence="7" key="1">
    <citation type="submission" date="2023-03" db="EMBL/GenBank/DDBJ databases">
        <title>Andean soil-derived lignocellulolytic bacterial consortium as a source of novel taxa and putative plastic-active enzymes.</title>
        <authorList>
            <person name="Diaz-Garcia L."/>
            <person name="Chuvochina M."/>
            <person name="Feuerriegel G."/>
            <person name="Bunk B."/>
            <person name="Sproer C."/>
            <person name="Streit W.R."/>
            <person name="Rodriguez L.M."/>
            <person name="Overmann J."/>
            <person name="Jimenez D.J."/>
        </authorList>
    </citation>
    <scope>NUCLEOTIDE SEQUENCE</scope>
    <source>
        <strain evidence="7">MAG 876</strain>
    </source>
</reference>
<protein>
    <submittedName>
        <fullName evidence="7">Aminotransferase class I/II-fold pyridoxal phosphate-dependent enzyme</fullName>
    </submittedName>
</protein>
<evidence type="ECO:0000313" key="8">
    <source>
        <dbReference type="Proteomes" id="UP001216329"/>
    </source>
</evidence>
<keyword evidence="3" id="KW-0808">Transferase</keyword>
<dbReference type="Gene3D" id="3.40.640.10">
    <property type="entry name" value="Type I PLP-dependent aspartate aminotransferase-like (Major domain)"/>
    <property type="match status" value="1"/>
</dbReference>
<dbReference type="SUPFAM" id="SSF53383">
    <property type="entry name" value="PLP-dependent transferases"/>
    <property type="match status" value="1"/>
</dbReference>
<evidence type="ECO:0000256" key="5">
    <source>
        <dbReference type="SAM" id="SignalP"/>
    </source>
</evidence>
<dbReference type="Pfam" id="PF00155">
    <property type="entry name" value="Aminotran_1_2"/>
    <property type="match status" value="1"/>
</dbReference>
<feature type="domain" description="Aminotransferase class I/classII large" evidence="6">
    <location>
        <begin position="41"/>
        <end position="360"/>
    </location>
</feature>
<dbReference type="EMBL" id="CP119325">
    <property type="protein sequence ID" value="WEK32629.1"/>
    <property type="molecule type" value="Genomic_DNA"/>
</dbReference>
<comment type="similarity">
    <text evidence="1">Belongs to the class-II pyridoxal-phosphate-dependent aminotransferase family. Histidinol-phosphate aminotransferase subfamily.</text>
</comment>
<evidence type="ECO:0000313" key="7">
    <source>
        <dbReference type="EMBL" id="WEK32629.1"/>
    </source>
</evidence>
<keyword evidence="2 7" id="KW-0032">Aminotransferase</keyword>
<evidence type="ECO:0000259" key="6">
    <source>
        <dbReference type="Pfam" id="PF00155"/>
    </source>
</evidence>
<dbReference type="InterPro" id="IPR004839">
    <property type="entry name" value="Aminotransferase_I/II_large"/>
</dbReference>
<dbReference type="InterPro" id="IPR015422">
    <property type="entry name" value="PyrdxlP-dep_Trfase_small"/>
</dbReference>
<dbReference type="AlphaFoldDB" id="A0AAJ6BED4"/>
<dbReference type="Proteomes" id="UP001216329">
    <property type="component" value="Chromosome"/>
</dbReference>
<dbReference type="PANTHER" id="PTHR43643:SF3">
    <property type="entry name" value="HISTIDINOL-PHOSPHATE AMINOTRANSFERASE"/>
    <property type="match status" value="1"/>
</dbReference>
<keyword evidence="5" id="KW-0732">Signal</keyword>
<dbReference type="InterPro" id="IPR006311">
    <property type="entry name" value="TAT_signal"/>
</dbReference>
<keyword evidence="4" id="KW-0663">Pyridoxal phosphate</keyword>
<dbReference type="InterPro" id="IPR015424">
    <property type="entry name" value="PyrdxlP-dep_Trfase"/>
</dbReference>
<dbReference type="Gene3D" id="3.90.1150.10">
    <property type="entry name" value="Aspartate Aminotransferase, domain 1"/>
    <property type="match status" value="1"/>
</dbReference>
<sequence>MSALSRRRFVAAATLTGLAPAIPAMPVWAAGATSTPKVDDDIIRLDYNESPYGPCPAALEAMNLGTRQSGHYFPEHEYRLGALFASQHQVPEDHVAVFCGSRSPLQYALARHAEQRSVVTAAPTYDSVANGARAVGATVHEVPLDARHAHDVRGMLAAQPQPGVLYLCNPNNPTGTLTPRADIEHLVSHKPAGSLAIIDEAYIHFSDAPSCLDLAVSHDNVLVLRTFSKLYGMAGARLGLAIGKPALLQGLQRLNGYNFVPLAAAMGGIASLQQQSLVEERKRINRRVLHSTTEALQKAGYRCTDAQANCFMIDLGRPAKPVIEALAQQRIRVGRVFEAWPQWMRVSVGTPEQMQAFLKAFIDVMHG</sequence>
<accession>A0AAJ6BED4</accession>
<evidence type="ECO:0000256" key="3">
    <source>
        <dbReference type="ARBA" id="ARBA00022679"/>
    </source>
</evidence>
<dbReference type="CDD" id="cd00609">
    <property type="entry name" value="AAT_like"/>
    <property type="match status" value="1"/>
</dbReference>